<evidence type="ECO:0000313" key="3">
    <source>
        <dbReference type="Proteomes" id="UP000018735"/>
    </source>
</evidence>
<reference evidence="2 3" key="1">
    <citation type="journal article" date="2011" name="PLoS ONE">
        <title>Core proteome of the minimal cell: comparative proteomics of three mollicute species.</title>
        <authorList>
            <person name="Fisunov G.Y."/>
            <person name="Alexeev D.G."/>
            <person name="Bazaleev N.A."/>
            <person name="Ladygina V.G."/>
            <person name="Galyamina M.A."/>
            <person name="Kondratov I.G."/>
            <person name="Zhukova N.A."/>
            <person name="Serebryakova M.V."/>
            <person name="Demina I.A."/>
            <person name="Govorun V.M."/>
        </authorList>
    </citation>
    <scope>NUCLEOTIDE SEQUENCE [LARGE SCALE GENOMIC DNA]</scope>
    <source>
        <strain evidence="2 3">S6</strain>
    </source>
</reference>
<dbReference type="NCBIfam" id="NF045739">
    <property type="entry name" value="MPN157"/>
    <property type="match status" value="1"/>
</dbReference>
<dbReference type="Proteomes" id="UP000018735">
    <property type="component" value="Chromosome"/>
</dbReference>
<keyword evidence="1" id="KW-1133">Transmembrane helix</keyword>
<organism evidence="2 3">
    <name type="scientific">Mycoplasmoides gallisepticum S6</name>
    <dbReference type="NCBI Taxonomy" id="1006581"/>
    <lineage>
        <taxon>Bacteria</taxon>
        <taxon>Bacillati</taxon>
        <taxon>Mycoplasmatota</taxon>
        <taxon>Mycoplasmoidales</taxon>
        <taxon>Mycoplasmoidaceae</taxon>
        <taxon>Mycoplasmoides</taxon>
    </lineage>
</organism>
<keyword evidence="1" id="KW-0812">Transmembrane</keyword>
<gene>
    <name evidence="2" type="ORF">GCW_00650</name>
</gene>
<sequence>MQKRNIFKSYKLDLNNDKLMRKKWYMISGVTTVLIIFFAVILGIMQRFVNLSGIQYPAVNNARSLNQAMRIMAIVYFAIFFLPYLYFIAAFFSGINQIYRSFALHMIIWLTIFVGILLMLTTCVLLIAGYSNLDSYNLIRNFQ</sequence>
<evidence type="ECO:0000256" key="1">
    <source>
        <dbReference type="SAM" id="Phobius"/>
    </source>
</evidence>
<proteinExistence type="predicted"/>
<protein>
    <submittedName>
        <fullName evidence="2">Uncharacterized protein</fullName>
    </submittedName>
</protein>
<feature type="transmembrane region" description="Helical" evidence="1">
    <location>
        <begin position="107"/>
        <end position="130"/>
    </location>
</feature>
<dbReference type="EMBL" id="CP006916">
    <property type="protein sequence ID" value="AHB99435.1"/>
    <property type="molecule type" value="Genomic_DNA"/>
</dbReference>
<dbReference type="RefSeq" id="WP_011883817.1">
    <property type="nucleotide sequence ID" value="NC_023030.2"/>
</dbReference>
<keyword evidence="1" id="KW-0472">Membrane</keyword>
<feature type="transmembrane region" description="Helical" evidence="1">
    <location>
        <begin position="69"/>
        <end position="95"/>
    </location>
</feature>
<dbReference type="eggNOG" id="COG3147">
    <property type="taxonomic scope" value="Bacteria"/>
</dbReference>
<evidence type="ECO:0000313" key="2">
    <source>
        <dbReference type="EMBL" id="AHB99435.1"/>
    </source>
</evidence>
<dbReference type="AlphaFoldDB" id="A0A0F6CK13"/>
<name>A0A0F6CK13_MYCGL</name>
<dbReference type="KEGG" id="mgz:GCW_00650"/>
<accession>A0A0F6CK13</accession>
<dbReference type="HOGENOM" id="CLU_1804042_0_0_14"/>
<feature type="transmembrane region" description="Helical" evidence="1">
    <location>
        <begin position="24"/>
        <end position="49"/>
    </location>
</feature>